<accession>A0A2H1E8C5</accession>
<keyword evidence="3" id="KW-1185">Reference proteome</keyword>
<reference evidence="2 3" key="1">
    <citation type="submission" date="2016-11" db="EMBL/GenBank/DDBJ databases">
        <authorList>
            <person name="Jaros S."/>
            <person name="Januszkiewicz K."/>
            <person name="Wedrychowicz H."/>
        </authorList>
    </citation>
    <scope>NUCLEOTIDE SEQUENCE [LARGE SCALE GENOMIC DNA]</scope>
    <source>
        <strain evidence="2">NCIMB 2154T</strain>
    </source>
</reference>
<keyword evidence="1" id="KW-1133">Transmembrane helix</keyword>
<dbReference type="KEGG" id="tmar:MARIT_1194"/>
<feature type="transmembrane region" description="Helical" evidence="1">
    <location>
        <begin position="91"/>
        <end position="109"/>
    </location>
</feature>
<evidence type="ECO:0000313" key="3">
    <source>
        <dbReference type="Proteomes" id="UP000231564"/>
    </source>
</evidence>
<sequence length="119" mass="13657">MEEILYLLLTFSLSLFDSEDKELIRKRIIGGCYEVKNFVSSEKIVVLLTGILQHPTFKVFFRGLNAFMLFTAILLGMLLFAMAVIKGYELWSAIMIGMLYPLAAFLMFNNSMNLLNEKK</sequence>
<protein>
    <submittedName>
        <fullName evidence="2">Uncharacterized protein</fullName>
    </submittedName>
</protein>
<feature type="transmembrane region" description="Helical" evidence="1">
    <location>
        <begin position="64"/>
        <end position="85"/>
    </location>
</feature>
<dbReference type="AlphaFoldDB" id="A0A2H1E8C5"/>
<dbReference type="EMBL" id="LT634361">
    <property type="protein sequence ID" value="SFZ81599.1"/>
    <property type="molecule type" value="Genomic_DNA"/>
</dbReference>
<dbReference type="Proteomes" id="UP000231564">
    <property type="component" value="Chromosome MARIT"/>
</dbReference>
<evidence type="ECO:0000256" key="1">
    <source>
        <dbReference type="SAM" id="Phobius"/>
    </source>
</evidence>
<proteinExistence type="predicted"/>
<name>A0A2H1E8C5_9FLAO</name>
<dbReference type="RefSeq" id="WP_157926207.1">
    <property type="nucleotide sequence ID" value="NZ_CP138495.1"/>
</dbReference>
<dbReference type="GeneID" id="47722742"/>
<keyword evidence="1" id="KW-0472">Membrane</keyword>
<keyword evidence="1" id="KW-0812">Transmembrane</keyword>
<gene>
    <name evidence="2" type="ORF">MARIT_1194</name>
</gene>
<organism evidence="2 3">
    <name type="scientific">Tenacibaculum maritimum NCIMB 2154</name>
    <dbReference type="NCBI Taxonomy" id="1349785"/>
    <lineage>
        <taxon>Bacteria</taxon>
        <taxon>Pseudomonadati</taxon>
        <taxon>Bacteroidota</taxon>
        <taxon>Flavobacteriia</taxon>
        <taxon>Flavobacteriales</taxon>
        <taxon>Flavobacteriaceae</taxon>
        <taxon>Tenacibaculum</taxon>
    </lineage>
</organism>
<evidence type="ECO:0000313" key="2">
    <source>
        <dbReference type="EMBL" id="SFZ81599.1"/>
    </source>
</evidence>